<sequence>MRTVDVEAPRKVEENGGYMGFLNDDDLRFLMVKENEVSEKMKIDKSLEDKELSGPTIDVVFKNDEKQYPTKAFIDTGAEKSINIYEYLDKMLNDRLDLKKYENSAKFKVDRDESVETVTVIAPAAQLLVNKKFRYDVLVSQIDARSLGFFLCKSRKVINRKVLKKPNDQLKLGLDYHPMNYSLNNCNQPSTELSQWAGNNALGSSTNYRLNIGNIISSCSKRHENELMLNKEEGNPAKIMTVDNCKNKKMLNKDETVLNRDEKVLSKNVKKLDEDEMRNMLT</sequence>
<reference evidence="1" key="1">
    <citation type="submission" date="2014-07" db="EMBL/GenBank/DDBJ databases">
        <authorList>
            <person name="Martin A.A"/>
            <person name="De Silva N."/>
        </authorList>
    </citation>
    <scope>NUCLEOTIDE SEQUENCE</scope>
</reference>
<name>A0A0K0FGY5_STRVS</name>
<keyword evidence="1" id="KW-1185">Reference proteome</keyword>
<evidence type="ECO:0000313" key="1">
    <source>
        <dbReference type="Proteomes" id="UP000035680"/>
    </source>
</evidence>
<dbReference type="STRING" id="75913.A0A0K0FGY5"/>
<dbReference type="WBParaSite" id="SVE_0814200.1">
    <property type="protein sequence ID" value="SVE_0814200.1"/>
    <property type="gene ID" value="SVE_0814200"/>
</dbReference>
<reference evidence="2" key="2">
    <citation type="submission" date="2015-08" db="UniProtKB">
        <authorList>
            <consortium name="WormBaseParasite"/>
        </authorList>
    </citation>
    <scope>IDENTIFICATION</scope>
</reference>
<accession>A0A0K0FGY5</accession>
<dbReference type="Proteomes" id="UP000035680">
    <property type="component" value="Unassembled WGS sequence"/>
</dbReference>
<proteinExistence type="predicted"/>
<protein>
    <submittedName>
        <fullName evidence="2">Peptidase A2 domain-containing protein</fullName>
    </submittedName>
</protein>
<dbReference type="AlphaFoldDB" id="A0A0K0FGY5"/>
<evidence type="ECO:0000313" key="2">
    <source>
        <dbReference type="WBParaSite" id="SVE_0814200.1"/>
    </source>
</evidence>
<organism evidence="1 2">
    <name type="scientific">Strongyloides venezuelensis</name>
    <name type="common">Threadworm</name>
    <dbReference type="NCBI Taxonomy" id="75913"/>
    <lineage>
        <taxon>Eukaryota</taxon>
        <taxon>Metazoa</taxon>
        <taxon>Ecdysozoa</taxon>
        <taxon>Nematoda</taxon>
        <taxon>Chromadorea</taxon>
        <taxon>Rhabditida</taxon>
        <taxon>Tylenchina</taxon>
        <taxon>Panagrolaimomorpha</taxon>
        <taxon>Strongyloidoidea</taxon>
        <taxon>Strongyloididae</taxon>
        <taxon>Strongyloides</taxon>
    </lineage>
</organism>